<evidence type="ECO:0000313" key="1">
    <source>
        <dbReference type="EMBL" id="CDW34553.1"/>
    </source>
</evidence>
<proteinExistence type="predicted"/>
<dbReference type="EMBL" id="HACA01017192">
    <property type="protein sequence ID" value="CDW34553.1"/>
    <property type="molecule type" value="Transcribed_RNA"/>
</dbReference>
<name>A0A0K2U8J3_LEPSM</name>
<protein>
    <submittedName>
        <fullName evidence="1">Uncharacterized protein</fullName>
    </submittedName>
</protein>
<dbReference type="AlphaFoldDB" id="A0A0K2U8J3"/>
<accession>A0A0K2U8J3</accession>
<organism evidence="1">
    <name type="scientific">Lepeophtheirus salmonis</name>
    <name type="common">Salmon louse</name>
    <name type="synonym">Caligus salmonis</name>
    <dbReference type="NCBI Taxonomy" id="72036"/>
    <lineage>
        <taxon>Eukaryota</taxon>
        <taxon>Metazoa</taxon>
        <taxon>Ecdysozoa</taxon>
        <taxon>Arthropoda</taxon>
        <taxon>Crustacea</taxon>
        <taxon>Multicrustacea</taxon>
        <taxon>Hexanauplia</taxon>
        <taxon>Copepoda</taxon>
        <taxon>Siphonostomatoida</taxon>
        <taxon>Caligidae</taxon>
        <taxon>Lepeophtheirus</taxon>
    </lineage>
</organism>
<reference evidence="1" key="1">
    <citation type="submission" date="2014-05" db="EMBL/GenBank/DDBJ databases">
        <authorList>
            <person name="Chronopoulou M."/>
        </authorList>
    </citation>
    <scope>NUCLEOTIDE SEQUENCE</scope>
    <source>
        <tissue evidence="1">Whole organism</tissue>
    </source>
</reference>
<sequence>MLLQLLASFFLSFFSLPPSFFLFLSLLSSNLLPSLDGYTSALFSPPNTTCFIYCPSGKKEKTAVLFFILILPTSC</sequence>